<protein>
    <submittedName>
        <fullName evidence="1">Uncharacterized protein</fullName>
    </submittedName>
</protein>
<dbReference type="EMBL" id="JBIRYO010000056">
    <property type="protein sequence ID" value="MFI2478750.1"/>
    <property type="molecule type" value="Genomic_DNA"/>
</dbReference>
<dbReference type="Proteomes" id="UP001611415">
    <property type="component" value="Unassembled WGS sequence"/>
</dbReference>
<proteinExistence type="predicted"/>
<name>A0ABW7XC84_9NOCA</name>
<evidence type="ECO:0000313" key="1">
    <source>
        <dbReference type="EMBL" id="MFI2478750.1"/>
    </source>
</evidence>
<evidence type="ECO:0000313" key="2">
    <source>
        <dbReference type="Proteomes" id="UP001611415"/>
    </source>
</evidence>
<dbReference type="RefSeq" id="WP_397096399.1">
    <property type="nucleotide sequence ID" value="NZ_JBIRYO010000056.1"/>
</dbReference>
<comment type="caution">
    <text evidence="1">The sequence shown here is derived from an EMBL/GenBank/DDBJ whole genome shotgun (WGS) entry which is preliminary data.</text>
</comment>
<accession>A0ABW7XC84</accession>
<gene>
    <name evidence="1" type="ORF">ACH49W_35915</name>
</gene>
<reference evidence="1 2" key="1">
    <citation type="submission" date="2024-10" db="EMBL/GenBank/DDBJ databases">
        <title>The Natural Products Discovery Center: Release of the First 8490 Sequenced Strains for Exploring Actinobacteria Biosynthetic Diversity.</title>
        <authorList>
            <person name="Kalkreuter E."/>
            <person name="Kautsar S.A."/>
            <person name="Yang D."/>
            <person name="Bader C.D."/>
            <person name="Teijaro C.N."/>
            <person name="Fluegel L."/>
            <person name="Davis C.M."/>
            <person name="Simpson J.R."/>
            <person name="Lauterbach L."/>
            <person name="Steele A.D."/>
            <person name="Gui C."/>
            <person name="Meng S."/>
            <person name="Li G."/>
            <person name="Viehrig K."/>
            <person name="Ye F."/>
            <person name="Su P."/>
            <person name="Kiefer A.F."/>
            <person name="Nichols A."/>
            <person name="Cepeda A.J."/>
            <person name="Yan W."/>
            <person name="Fan B."/>
            <person name="Jiang Y."/>
            <person name="Adhikari A."/>
            <person name="Zheng C.-J."/>
            <person name="Schuster L."/>
            <person name="Cowan T.M."/>
            <person name="Smanski M.J."/>
            <person name="Chevrette M.G."/>
            <person name="De Carvalho L.P.S."/>
            <person name="Shen B."/>
        </authorList>
    </citation>
    <scope>NUCLEOTIDE SEQUENCE [LARGE SCALE GENOMIC DNA]</scope>
    <source>
        <strain evidence="1 2">NPDC019275</strain>
    </source>
</reference>
<organism evidence="1 2">
    <name type="scientific">Nocardia xishanensis</name>
    <dbReference type="NCBI Taxonomy" id="238964"/>
    <lineage>
        <taxon>Bacteria</taxon>
        <taxon>Bacillati</taxon>
        <taxon>Actinomycetota</taxon>
        <taxon>Actinomycetes</taxon>
        <taxon>Mycobacteriales</taxon>
        <taxon>Nocardiaceae</taxon>
        <taxon>Nocardia</taxon>
    </lineage>
</organism>
<keyword evidence="2" id="KW-1185">Reference proteome</keyword>
<sequence>MSDDTDHSREWTDEELAYIDEIQRQLSGPLSERQPAVLRRWWQGGYARDQ</sequence>